<evidence type="ECO:0000313" key="2">
    <source>
        <dbReference type="EMBL" id="OSL44132.1"/>
    </source>
</evidence>
<dbReference type="NCBIfam" id="NF041639">
    <property type="entry name" value="YicS_fam"/>
    <property type="match status" value="1"/>
</dbReference>
<dbReference type="AlphaFoldDB" id="A0AAJ3NW26"/>
<evidence type="ECO:0000313" key="3">
    <source>
        <dbReference type="Proteomes" id="UP000243401"/>
    </source>
</evidence>
<dbReference type="EMBL" id="ADJX01000012">
    <property type="protein sequence ID" value="OSL44132.1"/>
    <property type="molecule type" value="Genomic_DNA"/>
</dbReference>
<gene>
    <name evidence="2" type="ORF">EATG_04026</name>
</gene>
<dbReference type="InterPro" id="IPR048144">
    <property type="entry name" value="YicS_fam"/>
</dbReference>
<dbReference type="Proteomes" id="UP000243401">
    <property type="component" value="Unassembled WGS sequence"/>
</dbReference>
<reference evidence="2 3" key="1">
    <citation type="submission" date="2010-04" db="EMBL/GenBank/DDBJ databases">
        <title>The Genome Sequence of Escherichia coli H605.</title>
        <authorList>
            <consortium name="The Broad Institute Genome Sequencing Platform"/>
            <consortium name="The Broad Institute Genome Sequencing Center for Infectious Disease"/>
            <person name="Feldgarden M."/>
            <person name="Gordon D.M."/>
            <person name="Johnson J.R."/>
            <person name="Johnston B.D."/>
            <person name="Young S."/>
            <person name="Zeng Q."/>
            <person name="Koehrsen M."/>
            <person name="Alvarado L."/>
            <person name="Berlin A.M."/>
            <person name="Borenstein D."/>
            <person name="Chapman S.B."/>
            <person name="Chen Z."/>
            <person name="Engels R."/>
            <person name="Freedman E."/>
            <person name="Gellesch M."/>
            <person name="Goldberg J."/>
            <person name="Griggs A."/>
            <person name="Gujja S."/>
            <person name="Heilman E.R."/>
            <person name="Heiman D.I."/>
            <person name="Hepburn T.A."/>
            <person name="Howarth C."/>
            <person name="Jen D."/>
            <person name="Larson L."/>
            <person name="Mehta T."/>
            <person name="Park D."/>
            <person name="Pearson M."/>
            <person name="Richards J."/>
            <person name="Roberts A."/>
            <person name="Saif S."/>
            <person name="Shea T.D."/>
            <person name="Shenoy N."/>
            <person name="Sisk P."/>
            <person name="Stolte C."/>
            <person name="Sykes S.N."/>
            <person name="Walk T."/>
            <person name="White J."/>
            <person name="Yandava C."/>
            <person name="Haas B."/>
            <person name="Henn M.R."/>
            <person name="Nusbaum C."/>
            <person name="Birren B."/>
        </authorList>
    </citation>
    <scope>NUCLEOTIDE SEQUENCE [LARGE SCALE GENOMIC DNA]</scope>
    <source>
        <strain evidence="2 3">H605</strain>
    </source>
</reference>
<organism evidence="2 3">
    <name type="scientific">Escherichia coli H605</name>
    <dbReference type="NCBI Taxonomy" id="656410"/>
    <lineage>
        <taxon>Bacteria</taxon>
        <taxon>Pseudomonadati</taxon>
        <taxon>Pseudomonadota</taxon>
        <taxon>Gammaproteobacteria</taxon>
        <taxon>Enterobacterales</taxon>
        <taxon>Enterobacteriaceae</taxon>
        <taxon>Escherichia</taxon>
    </lineage>
</organism>
<comment type="caution">
    <text evidence="2">The sequence shown here is derived from an EMBL/GenBank/DDBJ whole genome shotgun (WGS) entry which is preliminary data.</text>
</comment>
<evidence type="ECO:0000256" key="1">
    <source>
        <dbReference type="ARBA" id="ARBA00035681"/>
    </source>
</evidence>
<sequence>MIRAMKTNYTYASFDAICKKVELMKPTTLLLIFAVFAMPGMVYAESPFSSLQSAKEKNTVLQDLRKICTPQASLSDEAWEKLMLSDESNKQHIREAIVAMERNNQSNYWEALGRVECPDM</sequence>
<protein>
    <recommendedName>
        <fullName evidence="1">Uncharacterized protein YicS</fullName>
    </recommendedName>
</protein>
<accession>A0AAJ3NW26</accession>
<name>A0AAJ3NW26_ECOLX</name>
<proteinExistence type="predicted"/>